<organism evidence="1 2">
    <name type="scientific">Scophthalmus maximus</name>
    <name type="common">Turbot</name>
    <name type="synonym">Psetta maxima</name>
    <dbReference type="NCBI Taxonomy" id="52904"/>
    <lineage>
        <taxon>Eukaryota</taxon>
        <taxon>Metazoa</taxon>
        <taxon>Chordata</taxon>
        <taxon>Craniata</taxon>
        <taxon>Vertebrata</taxon>
        <taxon>Euteleostomi</taxon>
        <taxon>Actinopterygii</taxon>
        <taxon>Neopterygii</taxon>
        <taxon>Teleostei</taxon>
        <taxon>Neoteleostei</taxon>
        <taxon>Acanthomorphata</taxon>
        <taxon>Carangaria</taxon>
        <taxon>Pleuronectiformes</taxon>
        <taxon>Pleuronectoidei</taxon>
        <taxon>Scophthalmidae</taxon>
        <taxon>Scophthalmus</taxon>
    </lineage>
</organism>
<dbReference type="AlphaFoldDB" id="A0A6A4SCE0"/>
<reference evidence="1 2" key="1">
    <citation type="submission" date="2019-06" db="EMBL/GenBank/DDBJ databases">
        <title>Draft genomes of female and male turbot (Scophthalmus maximus).</title>
        <authorList>
            <person name="Xu H."/>
            <person name="Xu X.-W."/>
            <person name="Shao C."/>
            <person name="Chen S."/>
        </authorList>
    </citation>
    <scope>NUCLEOTIDE SEQUENCE [LARGE SCALE GENOMIC DNA]</scope>
    <source>
        <strain evidence="1">Ysfricsl-2016a</strain>
        <tissue evidence="1">Blood</tissue>
    </source>
</reference>
<dbReference type="Proteomes" id="UP000438429">
    <property type="component" value="Unassembled WGS sequence"/>
</dbReference>
<comment type="caution">
    <text evidence="1">The sequence shown here is derived from an EMBL/GenBank/DDBJ whole genome shotgun (WGS) entry which is preliminary data.</text>
</comment>
<name>A0A6A4SCE0_SCOMX</name>
<protein>
    <submittedName>
        <fullName evidence="1">Uncharacterized protein</fullName>
    </submittedName>
</protein>
<dbReference type="EMBL" id="VEVO01000017">
    <property type="protein sequence ID" value="KAF0028564.1"/>
    <property type="molecule type" value="Genomic_DNA"/>
</dbReference>
<proteinExistence type="predicted"/>
<gene>
    <name evidence="1" type="ORF">F2P81_019651</name>
</gene>
<evidence type="ECO:0000313" key="2">
    <source>
        <dbReference type="Proteomes" id="UP000438429"/>
    </source>
</evidence>
<sequence length="102" mass="11827">MKTFSRVEYNSLMSSTLIFTCDFKARSHPIIKRLLWRVELLSRPSSVRCDQRRLLSGGNQRDAVILLRSRADVPDGPHYSRSYHIIMNSAGRHKRVSGQRQI</sequence>
<evidence type="ECO:0000313" key="1">
    <source>
        <dbReference type="EMBL" id="KAF0028564.1"/>
    </source>
</evidence>
<accession>A0A6A4SCE0</accession>